<evidence type="ECO:0000313" key="1">
    <source>
        <dbReference type="EMBL" id="CAB9531833.1"/>
    </source>
</evidence>
<dbReference type="Proteomes" id="UP001153069">
    <property type="component" value="Unassembled WGS sequence"/>
</dbReference>
<keyword evidence="2" id="KW-1185">Reference proteome</keyword>
<gene>
    <name evidence="1" type="ORF">SEMRO_4084_G352800.1</name>
</gene>
<evidence type="ECO:0000313" key="2">
    <source>
        <dbReference type="Proteomes" id="UP001153069"/>
    </source>
</evidence>
<sequence>MYLTDYVFDGLVPMAFGQGNTVLQYALRGSDLYSAKIGDSATIEAEVKASRLLHEGQHCPSVMPVFDSVKIDENRVAMISPFYPIPVSHTTTVNNATIVNVALCGLATVKAFSNKKMCHGDLKPSNMMFQAGNRIVVSVDFGSCVAYGNTLAATSPAFGMDCETEASLCYDLTCLAASIMFLSGVQLTDIERMLVPYWHCGLGCTFPLLHFVSMKVLSKWMRYGQSANCWSKLAFQMPTGFLTWMGCGRRRRNETKFQGKHKEDPNPLKMAKH</sequence>
<organism evidence="1 2">
    <name type="scientific">Seminavis robusta</name>
    <dbReference type="NCBI Taxonomy" id="568900"/>
    <lineage>
        <taxon>Eukaryota</taxon>
        <taxon>Sar</taxon>
        <taxon>Stramenopiles</taxon>
        <taxon>Ochrophyta</taxon>
        <taxon>Bacillariophyta</taxon>
        <taxon>Bacillariophyceae</taxon>
        <taxon>Bacillariophycidae</taxon>
        <taxon>Naviculales</taxon>
        <taxon>Naviculaceae</taxon>
        <taxon>Seminavis</taxon>
    </lineage>
</organism>
<dbReference type="EMBL" id="CAICTM010004082">
    <property type="protein sequence ID" value="CAB9531833.1"/>
    <property type="molecule type" value="Genomic_DNA"/>
</dbReference>
<comment type="caution">
    <text evidence="1">The sequence shown here is derived from an EMBL/GenBank/DDBJ whole genome shotgun (WGS) entry which is preliminary data.</text>
</comment>
<evidence type="ECO:0008006" key="3">
    <source>
        <dbReference type="Google" id="ProtNLM"/>
    </source>
</evidence>
<dbReference type="SUPFAM" id="SSF56112">
    <property type="entry name" value="Protein kinase-like (PK-like)"/>
    <property type="match status" value="1"/>
</dbReference>
<accession>A0A9N8HYG0</accession>
<name>A0A9N8HYG0_9STRA</name>
<dbReference type="OrthoDB" id="50242at2759"/>
<protein>
    <recommendedName>
        <fullName evidence="3">Protein kinase domain-containing protein</fullName>
    </recommendedName>
</protein>
<dbReference type="Gene3D" id="1.10.510.10">
    <property type="entry name" value="Transferase(Phosphotransferase) domain 1"/>
    <property type="match status" value="1"/>
</dbReference>
<dbReference type="InterPro" id="IPR011009">
    <property type="entry name" value="Kinase-like_dom_sf"/>
</dbReference>
<proteinExistence type="predicted"/>
<dbReference type="AlphaFoldDB" id="A0A9N8HYG0"/>
<reference evidence="1" key="1">
    <citation type="submission" date="2020-06" db="EMBL/GenBank/DDBJ databases">
        <authorList>
            <consortium name="Plant Systems Biology data submission"/>
        </authorList>
    </citation>
    <scope>NUCLEOTIDE SEQUENCE</scope>
    <source>
        <strain evidence="1">D6</strain>
    </source>
</reference>